<keyword evidence="6" id="KW-1133">Transmembrane helix</keyword>
<evidence type="ECO:0000313" key="11">
    <source>
        <dbReference type="Proteomes" id="UP000499080"/>
    </source>
</evidence>
<dbReference type="Proteomes" id="UP000499080">
    <property type="component" value="Unassembled WGS sequence"/>
</dbReference>
<accession>A0A4Y2TGN5</accession>
<evidence type="ECO:0000256" key="1">
    <source>
        <dbReference type="ARBA" id="ARBA00004167"/>
    </source>
</evidence>
<dbReference type="PANTHER" id="PTHR22650:SF4">
    <property type="entry name" value="LEUCINE-RICH REPEAT AND TRANSMEMBRANE DOMAIN-CONTAINING PROTEIN 2-LIKE"/>
    <property type="match status" value="1"/>
</dbReference>
<organism evidence="10 11">
    <name type="scientific">Araneus ventricosus</name>
    <name type="common">Orbweaver spider</name>
    <name type="synonym">Epeira ventricosa</name>
    <dbReference type="NCBI Taxonomy" id="182803"/>
    <lineage>
        <taxon>Eukaryota</taxon>
        <taxon>Metazoa</taxon>
        <taxon>Ecdysozoa</taxon>
        <taxon>Arthropoda</taxon>
        <taxon>Chelicerata</taxon>
        <taxon>Arachnida</taxon>
        <taxon>Araneae</taxon>
        <taxon>Araneomorphae</taxon>
        <taxon>Entelegynae</taxon>
        <taxon>Araneoidea</taxon>
        <taxon>Araneidae</taxon>
        <taxon>Araneus</taxon>
    </lineage>
</organism>
<proteinExistence type="predicted"/>
<dbReference type="SUPFAM" id="SSF52058">
    <property type="entry name" value="L domain-like"/>
    <property type="match status" value="1"/>
</dbReference>
<name>A0A4Y2TGN5_ARAVE</name>
<evidence type="ECO:0000256" key="2">
    <source>
        <dbReference type="ARBA" id="ARBA00022614"/>
    </source>
</evidence>
<evidence type="ECO:0000256" key="7">
    <source>
        <dbReference type="ARBA" id="ARBA00023136"/>
    </source>
</evidence>
<evidence type="ECO:0000256" key="4">
    <source>
        <dbReference type="ARBA" id="ARBA00022729"/>
    </source>
</evidence>
<feature type="domain" description="LRRCT" evidence="9">
    <location>
        <begin position="6"/>
        <end position="48"/>
    </location>
</feature>
<reference evidence="10 11" key="1">
    <citation type="journal article" date="2019" name="Sci. Rep.">
        <title>Orb-weaving spider Araneus ventricosus genome elucidates the spidroin gene catalogue.</title>
        <authorList>
            <person name="Kono N."/>
            <person name="Nakamura H."/>
            <person name="Ohtoshi R."/>
            <person name="Moran D.A.P."/>
            <person name="Shinohara A."/>
            <person name="Yoshida Y."/>
            <person name="Fujiwara M."/>
            <person name="Mori M."/>
            <person name="Tomita M."/>
            <person name="Arakawa K."/>
        </authorList>
    </citation>
    <scope>NUCLEOTIDE SEQUENCE [LARGE SCALE GENOMIC DNA]</scope>
</reference>
<evidence type="ECO:0000259" key="9">
    <source>
        <dbReference type="SMART" id="SM00082"/>
    </source>
</evidence>
<feature type="domain" description="LRRCT" evidence="9">
    <location>
        <begin position="171"/>
        <end position="223"/>
    </location>
</feature>
<comment type="caution">
    <text evidence="10">The sequence shown here is derived from an EMBL/GenBank/DDBJ whole genome shotgun (WGS) entry which is preliminary data.</text>
</comment>
<gene>
    <name evidence="10" type="ORF">AVEN_220595_1</name>
</gene>
<keyword evidence="5" id="KW-0130">Cell adhesion</keyword>
<evidence type="ECO:0000256" key="5">
    <source>
        <dbReference type="ARBA" id="ARBA00022889"/>
    </source>
</evidence>
<keyword evidence="3" id="KW-0812">Transmembrane</keyword>
<keyword evidence="8" id="KW-1015">Disulfide bond</keyword>
<dbReference type="AlphaFoldDB" id="A0A4Y2TGN5"/>
<keyword evidence="11" id="KW-1185">Reference proteome</keyword>
<sequence length="390" mass="42481">MTTSGNPFKCDCQLLPFLQYLNSSSVGTDGPLCTPSNQTSLLPPAKCPDGCHCFCTQNKDKHFMSVDCSFAGLTELPRLFTTECSSTAKENCSSMTIHLPRDTQFFQSGPFAIEDEIGGVNLSHNHLQSLERNHLRGGIRHLFLDNNHLRKPPLSLLYSLENLNNVTLSGNPWSCECDLLSFKEWILYKSEIVADANETRCGSEPSGLNGRVIWSLTDMDLCPVSIGSSTSLVIGLLYWTVQIGLCSADGRLGCADSRLGCADGRLGCADGRLGCADGRLGCAYGICAVPAKRSGHQIILFPADMKNMCVLQSWPREEVGILPRYGRARGTPGSDIYSRFVKVYDPCVMPQQMVLVVWFLLGGCCGSPCVDDPLDESEDVAVCAWGDLLP</sequence>
<dbReference type="OrthoDB" id="10068119at2759"/>
<keyword evidence="2" id="KW-0433">Leucine-rich repeat</keyword>
<evidence type="ECO:0000256" key="3">
    <source>
        <dbReference type="ARBA" id="ARBA00022692"/>
    </source>
</evidence>
<dbReference type="InterPro" id="IPR052313">
    <property type="entry name" value="GPIb-IX-V_Complex"/>
</dbReference>
<keyword evidence="7" id="KW-0472">Membrane</keyword>
<evidence type="ECO:0000313" key="10">
    <source>
        <dbReference type="EMBL" id="GBN99792.1"/>
    </source>
</evidence>
<evidence type="ECO:0000256" key="8">
    <source>
        <dbReference type="ARBA" id="ARBA00023157"/>
    </source>
</evidence>
<protein>
    <recommendedName>
        <fullName evidence="9">LRRCT domain-containing protein</fullName>
    </recommendedName>
</protein>
<comment type="subcellular location">
    <subcellularLocation>
        <location evidence="1">Membrane</location>
        <topology evidence="1">Single-pass membrane protein</topology>
    </subcellularLocation>
</comment>
<dbReference type="PANTHER" id="PTHR22650">
    <property type="entry name" value="GLYCOPROTEIN IB BETA"/>
    <property type="match status" value="1"/>
</dbReference>
<dbReference type="EMBL" id="BGPR01028572">
    <property type="protein sequence ID" value="GBN99792.1"/>
    <property type="molecule type" value="Genomic_DNA"/>
</dbReference>
<dbReference type="InterPro" id="IPR000483">
    <property type="entry name" value="Cys-rich_flank_reg_C"/>
</dbReference>
<dbReference type="Gene3D" id="3.80.10.10">
    <property type="entry name" value="Ribonuclease Inhibitor"/>
    <property type="match status" value="1"/>
</dbReference>
<evidence type="ECO:0000256" key="6">
    <source>
        <dbReference type="ARBA" id="ARBA00022989"/>
    </source>
</evidence>
<dbReference type="InterPro" id="IPR032675">
    <property type="entry name" value="LRR_dom_sf"/>
</dbReference>
<dbReference type="SMART" id="SM00082">
    <property type="entry name" value="LRRCT"/>
    <property type="match status" value="2"/>
</dbReference>
<keyword evidence="4" id="KW-0732">Signal</keyword>